<dbReference type="PROSITE" id="PS50222">
    <property type="entry name" value="EF_HAND_2"/>
    <property type="match status" value="1"/>
</dbReference>
<dbReference type="EMBL" id="HBIQ01076678">
    <property type="protein sequence ID" value="CAE0579794.1"/>
    <property type="molecule type" value="Transcribed_RNA"/>
</dbReference>
<feature type="domain" description="EF-hand" evidence="11">
    <location>
        <begin position="90"/>
        <end position="125"/>
    </location>
</feature>
<protein>
    <recommendedName>
        <fullName evidence="3">Calmodulin</fullName>
    </recommendedName>
</protein>
<evidence type="ECO:0000256" key="5">
    <source>
        <dbReference type="ARBA" id="ARBA00022723"/>
    </source>
</evidence>
<evidence type="ECO:0000256" key="7">
    <source>
        <dbReference type="ARBA" id="ARBA00022837"/>
    </source>
</evidence>
<keyword evidence="8" id="KW-0007">Acetylation</keyword>
<keyword evidence="9" id="KW-0206">Cytoskeleton</keyword>
<proteinExistence type="inferred from homology"/>
<organism evidence="12">
    <name type="scientific">Strombidinopsis acuminata</name>
    <dbReference type="NCBI Taxonomy" id="141414"/>
    <lineage>
        <taxon>Eukaryota</taxon>
        <taxon>Sar</taxon>
        <taxon>Alveolata</taxon>
        <taxon>Ciliophora</taxon>
        <taxon>Intramacronucleata</taxon>
        <taxon>Spirotrichea</taxon>
        <taxon>Choreotrichia</taxon>
        <taxon>Choreotrichida</taxon>
        <taxon>Strombidinopsidae</taxon>
        <taxon>Strombidinopsis</taxon>
    </lineage>
</organism>
<accession>A0A7S3WVW5</accession>
<evidence type="ECO:0000256" key="3">
    <source>
        <dbReference type="ARBA" id="ARBA00020786"/>
    </source>
</evidence>
<evidence type="ECO:0000256" key="8">
    <source>
        <dbReference type="ARBA" id="ARBA00022990"/>
    </source>
</evidence>
<dbReference type="Gene3D" id="1.10.238.10">
    <property type="entry name" value="EF-hand"/>
    <property type="match status" value="2"/>
</dbReference>
<evidence type="ECO:0000256" key="2">
    <source>
        <dbReference type="ARBA" id="ARBA00005253"/>
    </source>
</evidence>
<dbReference type="PANTHER" id="PTHR23048">
    <property type="entry name" value="MYOSIN LIGHT CHAIN 1, 3"/>
    <property type="match status" value="1"/>
</dbReference>
<dbReference type="FunFam" id="1.10.238.10:FF:000178">
    <property type="entry name" value="Calmodulin-2 A"/>
    <property type="match status" value="1"/>
</dbReference>
<dbReference type="GO" id="GO:0005509">
    <property type="term" value="F:calcium ion binding"/>
    <property type="evidence" value="ECO:0007669"/>
    <property type="project" value="InterPro"/>
</dbReference>
<dbReference type="SUPFAM" id="SSF47473">
    <property type="entry name" value="EF-hand"/>
    <property type="match status" value="1"/>
</dbReference>
<dbReference type="PANTHER" id="PTHR23048:SF0">
    <property type="entry name" value="CALMODULIN LIKE 3"/>
    <property type="match status" value="1"/>
</dbReference>
<comment type="similarity">
    <text evidence="2">Belongs to the centrin family.</text>
</comment>
<dbReference type="CDD" id="cd00051">
    <property type="entry name" value="EFh"/>
    <property type="match status" value="1"/>
</dbReference>
<evidence type="ECO:0000256" key="1">
    <source>
        <dbReference type="ARBA" id="ARBA00004245"/>
    </source>
</evidence>
<dbReference type="InterPro" id="IPR050230">
    <property type="entry name" value="CALM/Myosin/TropC-like"/>
</dbReference>
<keyword evidence="7" id="KW-0106">Calcium</keyword>
<keyword evidence="6" id="KW-0677">Repeat</keyword>
<keyword evidence="4" id="KW-0963">Cytoplasm</keyword>
<evidence type="ECO:0000259" key="11">
    <source>
        <dbReference type="PROSITE" id="PS50222"/>
    </source>
</evidence>
<evidence type="ECO:0000256" key="4">
    <source>
        <dbReference type="ARBA" id="ARBA00022490"/>
    </source>
</evidence>
<sequence length="167" mass="19285">MADAQEHEGLTNNEIAKLTEAFSIWDKQQQGYIPWNPDFPALWRSIGQNPTEAELKEIRDVKDKGTGHFDQEQFLKICESDNPRYMKDPVRPEQLIEAFKTFDKDGKGTLTIGQLRYMVQCLGDKLEDAEADEFISFVMAKCKTEDSDEISYEDIVDQLMERDPKNV</sequence>
<comment type="subcellular location">
    <subcellularLocation>
        <location evidence="1">Cytoplasm</location>
        <location evidence="1">Cytoskeleton</location>
    </subcellularLocation>
</comment>
<gene>
    <name evidence="12" type="ORF">SACU0126_LOCUS24414</name>
</gene>
<keyword evidence="5" id="KW-0479">Metal-binding</keyword>
<reference evidence="12" key="1">
    <citation type="submission" date="2021-01" db="EMBL/GenBank/DDBJ databases">
        <authorList>
            <person name="Corre E."/>
            <person name="Pelletier E."/>
            <person name="Niang G."/>
            <person name="Scheremetjew M."/>
            <person name="Finn R."/>
            <person name="Kale V."/>
            <person name="Holt S."/>
            <person name="Cochrane G."/>
            <person name="Meng A."/>
            <person name="Brown T."/>
            <person name="Cohen L."/>
        </authorList>
    </citation>
    <scope>NUCLEOTIDE SEQUENCE</scope>
    <source>
        <strain evidence="12">SPMC142</strain>
    </source>
</reference>
<dbReference type="InterPro" id="IPR002048">
    <property type="entry name" value="EF_hand_dom"/>
</dbReference>
<dbReference type="GO" id="GO:0016460">
    <property type="term" value="C:myosin II complex"/>
    <property type="evidence" value="ECO:0007669"/>
    <property type="project" value="TreeGrafter"/>
</dbReference>
<evidence type="ECO:0000313" key="12">
    <source>
        <dbReference type="EMBL" id="CAE0579794.1"/>
    </source>
</evidence>
<dbReference type="InterPro" id="IPR011992">
    <property type="entry name" value="EF-hand-dom_pair"/>
</dbReference>
<evidence type="ECO:0000256" key="9">
    <source>
        <dbReference type="ARBA" id="ARBA00023212"/>
    </source>
</evidence>
<comment type="function">
    <text evidence="10">Plays a fundamental role in microtubule organizing center structure and function. Component of the infraciliary lattice (ICL) and the ciliary basal bodies.</text>
</comment>
<dbReference type="Pfam" id="PF13499">
    <property type="entry name" value="EF-hand_7"/>
    <property type="match status" value="1"/>
</dbReference>
<evidence type="ECO:0000256" key="6">
    <source>
        <dbReference type="ARBA" id="ARBA00022737"/>
    </source>
</evidence>
<dbReference type="AlphaFoldDB" id="A0A7S3WVW5"/>
<name>A0A7S3WVW5_9SPIT</name>
<evidence type="ECO:0000256" key="10">
    <source>
        <dbReference type="ARBA" id="ARBA00025692"/>
    </source>
</evidence>